<dbReference type="AlphaFoldDB" id="A0A0X8HVS7"/>
<name>A0A0X8HVS7_9SACH</name>
<evidence type="ECO:0000256" key="2">
    <source>
        <dbReference type="ARBA" id="ARBA00023242"/>
    </source>
</evidence>
<dbReference type="GO" id="GO:0005634">
    <property type="term" value="C:nucleus"/>
    <property type="evidence" value="ECO:0007669"/>
    <property type="project" value="UniProtKB-SubCell"/>
</dbReference>
<reference evidence="4 5" key="1">
    <citation type="submission" date="2016-01" db="EMBL/GenBank/DDBJ databases">
        <title>Genome sequence of the yeast Holleya sinecauda.</title>
        <authorList>
            <person name="Dietrich F.S."/>
        </authorList>
    </citation>
    <scope>NUCLEOTIDE SEQUENCE [LARGE SCALE GENOMIC DNA]</scope>
    <source>
        <strain evidence="4 5">ATCC 58844</strain>
    </source>
</reference>
<dbReference type="GeneID" id="28725767"/>
<accession>A0A0X8HVS7</accession>
<dbReference type="Pfam" id="PF07967">
    <property type="entry name" value="zf-C3HC"/>
    <property type="match status" value="1"/>
</dbReference>
<dbReference type="RefSeq" id="XP_017989412.1">
    <property type="nucleotide sequence ID" value="XM_018133923.1"/>
</dbReference>
<dbReference type="Proteomes" id="UP000243052">
    <property type="component" value="Chromosome vii"/>
</dbReference>
<keyword evidence="5" id="KW-1185">Reference proteome</keyword>
<protein>
    <submittedName>
        <fullName evidence="4">HGR077Wp</fullName>
    </submittedName>
</protein>
<evidence type="ECO:0000313" key="5">
    <source>
        <dbReference type="Proteomes" id="UP000243052"/>
    </source>
</evidence>
<evidence type="ECO:0000313" key="4">
    <source>
        <dbReference type="EMBL" id="AMD22416.1"/>
    </source>
</evidence>
<gene>
    <name evidence="4" type="ORF">AW171_hschr74452</name>
</gene>
<organism evidence="4 5">
    <name type="scientific">Eremothecium sinecaudum</name>
    <dbReference type="NCBI Taxonomy" id="45286"/>
    <lineage>
        <taxon>Eukaryota</taxon>
        <taxon>Fungi</taxon>
        <taxon>Dikarya</taxon>
        <taxon>Ascomycota</taxon>
        <taxon>Saccharomycotina</taxon>
        <taxon>Saccharomycetes</taxon>
        <taxon>Saccharomycetales</taxon>
        <taxon>Saccharomycetaceae</taxon>
        <taxon>Eremothecium</taxon>
    </lineage>
</organism>
<dbReference type="InterPro" id="IPR012935">
    <property type="entry name" value="NuBaID_N"/>
</dbReference>
<keyword evidence="2" id="KW-0539">Nucleus</keyword>
<dbReference type="GO" id="GO:0008270">
    <property type="term" value="F:zinc ion binding"/>
    <property type="evidence" value="ECO:0007669"/>
    <property type="project" value="InterPro"/>
</dbReference>
<feature type="domain" description="C3HC-type" evidence="3">
    <location>
        <begin position="100"/>
        <end position="173"/>
    </location>
</feature>
<evidence type="ECO:0000256" key="1">
    <source>
        <dbReference type="ARBA" id="ARBA00004123"/>
    </source>
</evidence>
<dbReference type="OrthoDB" id="4068218at2759"/>
<dbReference type="EMBL" id="CP014247">
    <property type="protein sequence ID" value="AMD22416.1"/>
    <property type="molecule type" value="Genomic_DNA"/>
</dbReference>
<evidence type="ECO:0000259" key="3">
    <source>
        <dbReference type="Pfam" id="PF07967"/>
    </source>
</evidence>
<comment type="subcellular location">
    <subcellularLocation>
        <location evidence="1">Nucleus</location>
    </subcellularLocation>
</comment>
<sequence>MDQKLFERFQKARIALGQDKAVGGRSKICAVTKRANRFKYRSKDAANEPGASKGYFNAVSVAADRFPGFNMHNSQQFLKNVEDIVCRTREGMFQWDIRWLNPPEIASRGWVVMNAQGVVLELHCRCCQKHLMLDLNDEDSEDDVREQYHVMLSNQHSMRCPWRTASVDLRKHYILSDINVSLDLQRISDALRLISALDVPKGIVASDSVKRISRLFDDADTHLQLLQVLIQGYQLCTAEVIECTRCFHRSSLQSMMEDPDFDGHASWCRYDNPHKLEILLLKLCDMRNPKEGFSLSERIARLEQDVEAM</sequence>
<proteinExistence type="predicted"/>